<organism evidence="2 3">
    <name type="scientific">Pedobacter nyackensis</name>
    <dbReference type="NCBI Taxonomy" id="475255"/>
    <lineage>
        <taxon>Bacteria</taxon>
        <taxon>Pseudomonadati</taxon>
        <taxon>Bacteroidota</taxon>
        <taxon>Sphingobacteriia</taxon>
        <taxon>Sphingobacteriales</taxon>
        <taxon>Sphingobacteriaceae</taxon>
        <taxon>Pedobacter</taxon>
    </lineage>
</organism>
<dbReference type="InterPro" id="IPR025635">
    <property type="entry name" value="DUF4293"/>
</dbReference>
<dbReference type="RefSeq" id="WP_084287481.1">
    <property type="nucleotide sequence ID" value="NZ_FWYB01000002.1"/>
</dbReference>
<keyword evidence="1" id="KW-0472">Membrane</keyword>
<dbReference type="STRING" id="475255.SAMN04488101_10228"/>
<evidence type="ECO:0000256" key="1">
    <source>
        <dbReference type="SAM" id="Phobius"/>
    </source>
</evidence>
<dbReference type="AlphaFoldDB" id="A0A1W2B0P3"/>
<dbReference type="OrthoDB" id="594989at2"/>
<feature type="transmembrane region" description="Helical" evidence="1">
    <location>
        <begin position="89"/>
        <end position="109"/>
    </location>
</feature>
<keyword evidence="1" id="KW-0812">Transmembrane</keyword>
<keyword evidence="3" id="KW-1185">Reference proteome</keyword>
<name>A0A1W2B0P3_9SPHI</name>
<protein>
    <recommendedName>
        <fullName evidence="4">DUF4293 domain-containing protein</fullName>
    </recommendedName>
</protein>
<accession>A0A1W2B0P3</accession>
<sequence>MIQRVQSIWLLLAALTLVSLFFFPLMTKSVNNTEYLLYIDGHHQSIKEASTNVISVTPIGAMILNGVAILLCLVCIFQFKNRPMQKRLIMINMVLIIATAVLTALNASLFPGGIGGASLHIASSLFVLAILFCVLAVRGIRKDEQLLRSADRLR</sequence>
<keyword evidence="1" id="KW-1133">Transmembrane helix</keyword>
<dbReference type="EMBL" id="FWYB01000002">
    <property type="protein sequence ID" value="SMC66509.1"/>
    <property type="molecule type" value="Genomic_DNA"/>
</dbReference>
<proteinExistence type="predicted"/>
<evidence type="ECO:0008006" key="4">
    <source>
        <dbReference type="Google" id="ProtNLM"/>
    </source>
</evidence>
<reference evidence="2 3" key="1">
    <citation type="submission" date="2017-04" db="EMBL/GenBank/DDBJ databases">
        <authorList>
            <person name="Afonso C.L."/>
            <person name="Miller P.J."/>
            <person name="Scott M.A."/>
            <person name="Spackman E."/>
            <person name="Goraichik I."/>
            <person name="Dimitrov K.M."/>
            <person name="Suarez D.L."/>
            <person name="Swayne D.E."/>
        </authorList>
    </citation>
    <scope>NUCLEOTIDE SEQUENCE [LARGE SCALE GENOMIC DNA]</scope>
    <source>
        <strain evidence="2 3">DSM 19625</strain>
    </source>
</reference>
<evidence type="ECO:0000313" key="2">
    <source>
        <dbReference type="EMBL" id="SMC66509.1"/>
    </source>
</evidence>
<gene>
    <name evidence="2" type="ORF">SAMN04488101_10228</name>
</gene>
<dbReference type="Pfam" id="PF14126">
    <property type="entry name" value="DUF4293"/>
    <property type="match status" value="1"/>
</dbReference>
<evidence type="ECO:0000313" key="3">
    <source>
        <dbReference type="Proteomes" id="UP000192678"/>
    </source>
</evidence>
<dbReference type="Proteomes" id="UP000192678">
    <property type="component" value="Unassembled WGS sequence"/>
</dbReference>
<feature type="transmembrane region" description="Helical" evidence="1">
    <location>
        <begin position="121"/>
        <end position="140"/>
    </location>
</feature>
<feature type="transmembrane region" description="Helical" evidence="1">
    <location>
        <begin position="53"/>
        <end position="77"/>
    </location>
</feature>